<dbReference type="SMART" id="SM00173">
    <property type="entry name" value="RAS"/>
    <property type="match status" value="1"/>
</dbReference>
<dbReference type="PRINTS" id="PR00449">
    <property type="entry name" value="RASTRNSFRMNG"/>
</dbReference>
<protein>
    <submittedName>
        <fullName evidence="3">Uncharacterized protein</fullName>
    </submittedName>
</protein>
<gene>
    <name evidence="3" type="ORF">HERILL_LOCUS697</name>
</gene>
<dbReference type="AlphaFoldDB" id="A0A7R8YLA3"/>
<dbReference type="PROSITE" id="PS51419">
    <property type="entry name" value="RAB"/>
    <property type="match status" value="1"/>
</dbReference>
<dbReference type="PANTHER" id="PTHR47978">
    <property type="match status" value="1"/>
</dbReference>
<proteinExistence type="inferred from homology"/>
<dbReference type="Pfam" id="PF00071">
    <property type="entry name" value="Ras"/>
    <property type="match status" value="1"/>
</dbReference>
<dbReference type="EMBL" id="LR899009">
    <property type="protein sequence ID" value="CAD7077340.1"/>
    <property type="molecule type" value="Genomic_DNA"/>
</dbReference>
<dbReference type="OMA" id="KWVNEVE"/>
<dbReference type="FunFam" id="3.40.50.300:FF:000808">
    <property type="entry name" value="Small GTP-binding protein, putative"/>
    <property type="match status" value="1"/>
</dbReference>
<comment type="similarity">
    <text evidence="1">Belongs to the small GTPase superfamily. Rab family.</text>
</comment>
<evidence type="ECO:0000313" key="3">
    <source>
        <dbReference type="EMBL" id="CAD7077340.1"/>
    </source>
</evidence>
<dbReference type="PROSITE" id="PS51417">
    <property type="entry name" value="ARF"/>
    <property type="match status" value="1"/>
</dbReference>
<name>A0A7R8YLA3_HERIL</name>
<dbReference type="InterPro" id="IPR027417">
    <property type="entry name" value="P-loop_NTPase"/>
</dbReference>
<dbReference type="GO" id="GO:0003924">
    <property type="term" value="F:GTPase activity"/>
    <property type="evidence" value="ECO:0007669"/>
    <property type="project" value="InterPro"/>
</dbReference>
<dbReference type="InterPro" id="IPR001806">
    <property type="entry name" value="Small_GTPase"/>
</dbReference>
<dbReference type="GO" id="GO:0005525">
    <property type="term" value="F:GTP binding"/>
    <property type="evidence" value="ECO:0007669"/>
    <property type="project" value="InterPro"/>
</dbReference>
<dbReference type="SMART" id="SM00175">
    <property type="entry name" value="RAB"/>
    <property type="match status" value="1"/>
</dbReference>
<dbReference type="Gene3D" id="3.40.50.300">
    <property type="entry name" value="P-loop containing nucleotide triphosphate hydrolases"/>
    <property type="match status" value="1"/>
</dbReference>
<keyword evidence="4" id="KW-1185">Reference proteome</keyword>
<evidence type="ECO:0000256" key="2">
    <source>
        <dbReference type="ARBA" id="ARBA00022741"/>
    </source>
</evidence>
<dbReference type="PROSITE" id="PS51421">
    <property type="entry name" value="RAS"/>
    <property type="match status" value="1"/>
</dbReference>
<evidence type="ECO:0000256" key="1">
    <source>
        <dbReference type="ARBA" id="ARBA00006270"/>
    </source>
</evidence>
<organism evidence="3 4">
    <name type="scientific">Hermetia illucens</name>
    <name type="common">Black soldier fly</name>
    <dbReference type="NCBI Taxonomy" id="343691"/>
    <lineage>
        <taxon>Eukaryota</taxon>
        <taxon>Metazoa</taxon>
        <taxon>Ecdysozoa</taxon>
        <taxon>Arthropoda</taxon>
        <taxon>Hexapoda</taxon>
        <taxon>Insecta</taxon>
        <taxon>Pterygota</taxon>
        <taxon>Neoptera</taxon>
        <taxon>Endopterygota</taxon>
        <taxon>Diptera</taxon>
        <taxon>Brachycera</taxon>
        <taxon>Stratiomyomorpha</taxon>
        <taxon>Stratiomyidae</taxon>
        <taxon>Hermetiinae</taxon>
        <taxon>Hermetia</taxon>
    </lineage>
</organism>
<dbReference type="SMART" id="SM00176">
    <property type="entry name" value="RAN"/>
    <property type="match status" value="1"/>
</dbReference>
<accession>A0A7R8YLA3</accession>
<dbReference type="CDD" id="cd00154">
    <property type="entry name" value="Rab"/>
    <property type="match status" value="1"/>
</dbReference>
<evidence type="ECO:0000313" key="4">
    <source>
        <dbReference type="Proteomes" id="UP000594454"/>
    </source>
</evidence>
<keyword evidence="2" id="KW-0547">Nucleotide-binding</keyword>
<dbReference type="Proteomes" id="UP000594454">
    <property type="component" value="Chromosome 1"/>
</dbReference>
<dbReference type="FunCoup" id="A0A7R8YLA3">
    <property type="interactions" value="87"/>
</dbReference>
<dbReference type="SUPFAM" id="SSF52540">
    <property type="entry name" value="P-loop containing nucleoside triphosphate hydrolases"/>
    <property type="match status" value="1"/>
</dbReference>
<dbReference type="OrthoDB" id="63533at2759"/>
<dbReference type="InterPro" id="IPR005225">
    <property type="entry name" value="Small_GTP-bd"/>
</dbReference>
<dbReference type="NCBIfam" id="TIGR00231">
    <property type="entry name" value="small_GTP"/>
    <property type="match status" value="1"/>
</dbReference>
<dbReference type="InParanoid" id="A0A7R8YLA3"/>
<dbReference type="SMART" id="SM00174">
    <property type="entry name" value="RHO"/>
    <property type="match status" value="1"/>
</dbReference>
<sequence>MKAIEAKVVILGSEGVGKTSIVTRYLKNVTSSDQGPTISASFFSCKLYLDGVKVKLQVWDTAGQERFRAVAPMYYRNANAAILVFDLSQHKTYRDLKMWAQELQRNVQDPMILTVVGNKLDLHATRTVSREEAFLFASSIGANYMETSALNEQGLNQVFLRIAEGLVRLANENKSQTLRRYDSSNSISAYSNVFADDDQAFHLPSVHLGIPVEEGDVHSSDVGRLETPSWSIDHIAHGSVETTGWCCY</sequence>
<reference evidence="3 4" key="1">
    <citation type="submission" date="2020-11" db="EMBL/GenBank/DDBJ databases">
        <authorList>
            <person name="Wallbank WR R."/>
            <person name="Pardo Diaz C."/>
            <person name="Kozak K."/>
            <person name="Martin S."/>
            <person name="Jiggins C."/>
            <person name="Moest M."/>
            <person name="Warren A I."/>
            <person name="Generalovic N T."/>
            <person name="Byers J.R.P. K."/>
            <person name="Montejo-Kovacevich G."/>
            <person name="Yen C E."/>
        </authorList>
    </citation>
    <scope>NUCLEOTIDE SEQUENCE [LARGE SCALE GENOMIC DNA]</scope>
</reference>
<dbReference type="PROSITE" id="PS51420">
    <property type="entry name" value="RHO"/>
    <property type="match status" value="1"/>
</dbReference>